<keyword evidence="4 7" id="KW-1133">Transmembrane helix</keyword>
<dbReference type="PRINTS" id="PR01840">
    <property type="entry name" value="TATCFAMILY"/>
</dbReference>
<dbReference type="Proteomes" id="UP001157160">
    <property type="component" value="Unassembled WGS sequence"/>
</dbReference>
<feature type="transmembrane region" description="Helical" evidence="7">
    <location>
        <begin position="98"/>
        <end position="122"/>
    </location>
</feature>
<comment type="subunit">
    <text evidence="7">The Tat system comprises two distinct complexes: a TatABC complex, containing multiple copies of TatA, TatB and TatC subunits, and a separate TatA complex, containing only TatA subunits. Substrates initially bind to the TatABC complex, which probably triggers association of the separate TatA complex to form the active translocon.</text>
</comment>
<keyword evidence="6 7" id="KW-0472">Membrane</keyword>
<feature type="transmembrane region" description="Helical" evidence="7">
    <location>
        <begin position="220"/>
        <end position="237"/>
    </location>
</feature>
<evidence type="ECO:0000256" key="1">
    <source>
        <dbReference type="ARBA" id="ARBA00004141"/>
    </source>
</evidence>
<keyword evidence="7" id="KW-1003">Cell membrane</keyword>
<reference evidence="9 10" key="1">
    <citation type="journal article" date="2014" name="Int. J. Syst. Evol. Microbiol.">
        <title>Complete genome sequence of Corynebacterium casei LMG S-19264T (=DSM 44701T), isolated from a smear-ripened cheese.</title>
        <authorList>
            <consortium name="US DOE Joint Genome Institute (JGI-PGF)"/>
            <person name="Walter F."/>
            <person name="Albersmeier A."/>
            <person name="Kalinowski J."/>
            <person name="Ruckert C."/>
        </authorList>
    </citation>
    <scope>NUCLEOTIDE SEQUENCE [LARGE SCALE GENOMIC DNA]</scope>
    <source>
        <strain evidence="9 10">NBRC 112289</strain>
    </source>
</reference>
<dbReference type="InterPro" id="IPR002033">
    <property type="entry name" value="TatC"/>
</dbReference>
<dbReference type="NCBIfam" id="TIGR00945">
    <property type="entry name" value="tatC"/>
    <property type="match status" value="1"/>
</dbReference>
<evidence type="ECO:0000256" key="3">
    <source>
        <dbReference type="ARBA" id="ARBA00022927"/>
    </source>
</evidence>
<evidence type="ECO:0000313" key="10">
    <source>
        <dbReference type="Proteomes" id="UP001157160"/>
    </source>
</evidence>
<feature type="compositionally biased region" description="Basic and acidic residues" evidence="8">
    <location>
        <begin position="17"/>
        <end position="30"/>
    </location>
</feature>
<sequence length="287" mass="31350">MTQASASGRGGAAPKEPASEKRRLGGRRNTEGRMSLGQHLIELRNRILISAGAIFLATIGGFFLYPPVWQALERPLLEAGAEGQAVISYVAINEPFDIIMRVALTLGLVISSPVWFYQLWAYIMPALLRTERRYAVGFMLASIPLFLAGCFMGWIVFPRIIDLMTSFVPDGAEANFTATFYLDYFLKLTLAVGIGFVFPVVLVLLNFLGIVSGRAILKQWRVAIIVVAIFAALATPSTDVVSMLLLTAPLVGLYLAAGVVGIFRDRLVARRTARILEDGVPTPDRTT</sequence>
<proteinExistence type="inferred from homology"/>
<dbReference type="PANTHER" id="PTHR30371:SF0">
    <property type="entry name" value="SEC-INDEPENDENT PROTEIN TRANSLOCASE PROTEIN TATC, CHLOROPLASTIC-RELATED"/>
    <property type="match status" value="1"/>
</dbReference>
<keyword evidence="3 7" id="KW-0653">Protein transport</keyword>
<keyword evidence="5 7" id="KW-0811">Translocation</keyword>
<feature type="transmembrane region" description="Helical" evidence="7">
    <location>
        <begin position="47"/>
        <end position="65"/>
    </location>
</feature>
<dbReference type="EMBL" id="BSUL01000001">
    <property type="protein sequence ID" value="GMA27477.1"/>
    <property type="molecule type" value="Genomic_DNA"/>
</dbReference>
<evidence type="ECO:0000256" key="4">
    <source>
        <dbReference type="ARBA" id="ARBA00022989"/>
    </source>
</evidence>
<comment type="subcellular location">
    <subcellularLocation>
        <location evidence="7">Cell membrane</location>
        <topology evidence="7">Multi-pass membrane protein</topology>
    </subcellularLocation>
    <subcellularLocation>
        <location evidence="1">Membrane</location>
        <topology evidence="1">Multi-pass membrane protein</topology>
    </subcellularLocation>
</comment>
<feature type="region of interest" description="Disordered" evidence="8">
    <location>
        <begin position="1"/>
        <end position="30"/>
    </location>
</feature>
<feature type="transmembrane region" description="Helical" evidence="7">
    <location>
        <begin position="243"/>
        <end position="263"/>
    </location>
</feature>
<comment type="caution">
    <text evidence="9">The sequence shown here is derived from an EMBL/GenBank/DDBJ whole genome shotgun (WGS) entry which is preliminary data.</text>
</comment>
<keyword evidence="10" id="KW-1185">Reference proteome</keyword>
<dbReference type="AlphaFoldDB" id="A0AA37UHV8"/>
<feature type="transmembrane region" description="Helical" evidence="7">
    <location>
        <begin position="184"/>
        <end position="208"/>
    </location>
</feature>
<comment type="similarity">
    <text evidence="7">Belongs to the TatC family.</text>
</comment>
<dbReference type="RefSeq" id="WP_284230121.1">
    <property type="nucleotide sequence ID" value="NZ_BSUL01000001.1"/>
</dbReference>
<keyword evidence="2 7" id="KW-0812">Transmembrane</keyword>
<feature type="transmembrane region" description="Helical" evidence="7">
    <location>
        <begin position="134"/>
        <end position="157"/>
    </location>
</feature>
<evidence type="ECO:0000256" key="6">
    <source>
        <dbReference type="ARBA" id="ARBA00023136"/>
    </source>
</evidence>
<dbReference type="GO" id="GO:0065002">
    <property type="term" value="P:intracellular protein transmembrane transport"/>
    <property type="evidence" value="ECO:0007669"/>
    <property type="project" value="TreeGrafter"/>
</dbReference>
<dbReference type="HAMAP" id="MF_00902">
    <property type="entry name" value="TatC"/>
    <property type="match status" value="1"/>
</dbReference>
<organism evidence="9 10">
    <name type="scientific">Arenivirga flava</name>
    <dbReference type="NCBI Taxonomy" id="1930060"/>
    <lineage>
        <taxon>Bacteria</taxon>
        <taxon>Bacillati</taxon>
        <taxon>Actinomycetota</taxon>
        <taxon>Actinomycetes</taxon>
        <taxon>Micrococcales</taxon>
        <taxon>Microbacteriaceae</taxon>
        <taxon>Arenivirga</taxon>
    </lineage>
</organism>
<protein>
    <recommendedName>
        <fullName evidence="7">Sec-independent protein translocase protein TatC</fullName>
    </recommendedName>
</protein>
<gene>
    <name evidence="9" type="primary">tatC_1</name>
    <name evidence="7" type="synonym">tatC</name>
    <name evidence="9" type="ORF">GCM10025874_07300</name>
</gene>
<dbReference type="GO" id="GO:0009977">
    <property type="term" value="F:proton motive force dependent protein transmembrane transporter activity"/>
    <property type="evidence" value="ECO:0007669"/>
    <property type="project" value="TreeGrafter"/>
</dbReference>
<comment type="function">
    <text evidence="7">Part of the twin-arginine translocation (Tat) system that transports large folded proteins containing a characteristic twin-arginine motif in their signal peptide across membranes. Together with TatB, TatC is part of a receptor directly interacting with Tat signal peptides.</text>
</comment>
<evidence type="ECO:0000256" key="7">
    <source>
        <dbReference type="HAMAP-Rule" id="MF_00902"/>
    </source>
</evidence>
<dbReference type="Pfam" id="PF00902">
    <property type="entry name" value="TatC"/>
    <property type="match status" value="1"/>
</dbReference>
<evidence type="ECO:0000313" key="9">
    <source>
        <dbReference type="EMBL" id="GMA27477.1"/>
    </source>
</evidence>
<evidence type="ECO:0000256" key="5">
    <source>
        <dbReference type="ARBA" id="ARBA00023010"/>
    </source>
</evidence>
<dbReference type="GO" id="GO:0033281">
    <property type="term" value="C:TAT protein transport complex"/>
    <property type="evidence" value="ECO:0007669"/>
    <property type="project" value="UniProtKB-UniRule"/>
</dbReference>
<dbReference type="GO" id="GO:0043953">
    <property type="term" value="P:protein transport by the Tat complex"/>
    <property type="evidence" value="ECO:0007669"/>
    <property type="project" value="UniProtKB-UniRule"/>
</dbReference>
<evidence type="ECO:0000256" key="8">
    <source>
        <dbReference type="SAM" id="MobiDB-lite"/>
    </source>
</evidence>
<accession>A0AA37UHV8</accession>
<name>A0AA37UHV8_9MICO</name>
<dbReference type="PANTHER" id="PTHR30371">
    <property type="entry name" value="SEC-INDEPENDENT PROTEIN TRANSLOCASE PROTEIN TATC"/>
    <property type="match status" value="1"/>
</dbReference>
<evidence type="ECO:0000256" key="2">
    <source>
        <dbReference type="ARBA" id="ARBA00022692"/>
    </source>
</evidence>
<keyword evidence="7" id="KW-0813">Transport</keyword>